<reference evidence="1 2" key="1">
    <citation type="submission" date="2018-09" db="EMBL/GenBank/DDBJ databases">
        <title>Bacillus saliacetes sp. nov., isolated from Thai shrimp paste (Ka-pi).</title>
        <authorList>
            <person name="Daroonpunt R."/>
            <person name="Tanasupawat S."/>
            <person name="Yiamsombut S."/>
        </authorList>
    </citation>
    <scope>NUCLEOTIDE SEQUENCE [LARGE SCALE GENOMIC DNA]</scope>
    <source>
        <strain evidence="1 2">SKP7-4</strain>
    </source>
</reference>
<dbReference type="AlphaFoldDB" id="A0A3A1RBS3"/>
<evidence type="ECO:0008006" key="3">
    <source>
        <dbReference type="Google" id="ProtNLM"/>
    </source>
</evidence>
<organism evidence="1 2">
    <name type="scientific">Bacillus salacetis</name>
    <dbReference type="NCBI Taxonomy" id="2315464"/>
    <lineage>
        <taxon>Bacteria</taxon>
        <taxon>Bacillati</taxon>
        <taxon>Bacillota</taxon>
        <taxon>Bacilli</taxon>
        <taxon>Bacillales</taxon>
        <taxon>Bacillaceae</taxon>
        <taxon>Bacillus</taxon>
    </lineage>
</organism>
<sequence length="100" mass="12178">MAFGIDRNELRKWKQEIDKGKISFLTHYWLDDRFPDCNTVTKVGARDLDALAEWGEKYGLKREWIDARRTDYPHFDLLGEKQRQILEREQLYNHLSRFFK</sequence>
<proteinExistence type="predicted"/>
<evidence type="ECO:0000313" key="2">
    <source>
        <dbReference type="Proteomes" id="UP000265801"/>
    </source>
</evidence>
<protein>
    <recommendedName>
        <fullName evidence="3">DUF4031 domain-containing protein</fullName>
    </recommendedName>
</protein>
<name>A0A3A1RBS3_9BACI</name>
<keyword evidence="2" id="KW-1185">Reference proteome</keyword>
<dbReference type="OrthoDB" id="2361368at2"/>
<accession>A0A3A1RBS3</accession>
<dbReference type="Proteomes" id="UP000265801">
    <property type="component" value="Unassembled WGS sequence"/>
</dbReference>
<comment type="caution">
    <text evidence="1">The sequence shown here is derived from an EMBL/GenBank/DDBJ whole genome shotgun (WGS) entry which is preliminary data.</text>
</comment>
<gene>
    <name evidence="1" type="ORF">D3H55_02265</name>
</gene>
<evidence type="ECO:0000313" key="1">
    <source>
        <dbReference type="EMBL" id="RIW38383.1"/>
    </source>
</evidence>
<dbReference type="EMBL" id="QXIR01000002">
    <property type="protein sequence ID" value="RIW38383.1"/>
    <property type="molecule type" value="Genomic_DNA"/>
</dbReference>
<dbReference type="RefSeq" id="WP_119545281.1">
    <property type="nucleotide sequence ID" value="NZ_QXIR01000002.1"/>
</dbReference>